<dbReference type="Proteomes" id="UP001246152">
    <property type="component" value="Unassembled WGS sequence"/>
</dbReference>
<dbReference type="InterPro" id="IPR027417">
    <property type="entry name" value="P-loop_NTPase"/>
</dbReference>
<dbReference type="EMBL" id="JAVLSM010000011">
    <property type="protein sequence ID" value="MDR9838017.1"/>
    <property type="molecule type" value="Genomic_DNA"/>
</dbReference>
<dbReference type="PANTHER" id="PTHR43581">
    <property type="entry name" value="ATP/GTP PHOSPHATASE"/>
    <property type="match status" value="1"/>
</dbReference>
<comment type="caution">
    <text evidence="3">The sequence shown here is derived from an EMBL/GenBank/DDBJ whole genome shotgun (WGS) entry which is preliminary data.</text>
</comment>
<name>A0AAJ2HCF9_9BURK</name>
<evidence type="ECO:0000259" key="2">
    <source>
        <dbReference type="Pfam" id="PF20469"/>
    </source>
</evidence>
<gene>
    <name evidence="3" type="ORF">RI046_20120</name>
</gene>
<accession>A0AAJ2HCF9</accession>
<dbReference type="InterPro" id="IPR041685">
    <property type="entry name" value="AAA_GajA/Old/RecF-like"/>
</dbReference>
<proteinExistence type="predicted"/>
<feature type="domain" description="OLD protein-like TOPRIM" evidence="2">
    <location>
        <begin position="249"/>
        <end position="312"/>
    </location>
</feature>
<evidence type="ECO:0000313" key="4">
    <source>
        <dbReference type="Proteomes" id="UP001246152"/>
    </source>
</evidence>
<organism evidence="3 4">
    <name type="scientific">Herbaspirillum huttiense</name>
    <dbReference type="NCBI Taxonomy" id="863372"/>
    <lineage>
        <taxon>Bacteria</taxon>
        <taxon>Pseudomonadati</taxon>
        <taxon>Pseudomonadota</taxon>
        <taxon>Betaproteobacteria</taxon>
        <taxon>Burkholderiales</taxon>
        <taxon>Oxalobacteraceae</taxon>
        <taxon>Herbaspirillum</taxon>
    </lineage>
</organism>
<dbReference type="AlphaFoldDB" id="A0AAJ2HCF9"/>
<reference evidence="3" key="1">
    <citation type="submission" date="2023-04" db="EMBL/GenBank/DDBJ databases">
        <title>Description of first Herbaspirillum huttiense subsp. nephrolepsisexaltata and Herbaspirillum huttiense subsp. lycopersicon.</title>
        <authorList>
            <person name="Poudel M."/>
            <person name="Sharma A."/>
            <person name="Goss E."/>
            <person name="Tapia J.H."/>
            <person name="Harmon C.M."/>
            <person name="Jones J.B."/>
        </authorList>
    </citation>
    <scope>NUCLEOTIDE SEQUENCE</scope>
    <source>
        <strain evidence="3">G21-1742</strain>
    </source>
</reference>
<dbReference type="Pfam" id="PF20469">
    <property type="entry name" value="OLD-like_TOPRIM"/>
    <property type="match status" value="1"/>
</dbReference>
<sequence length="416" mass="46425">MEAFSSPDAQAKEISDLLLTILKEKLKSLKSDDHQEASDYERLLSQIGELQQRVVQSAQAEIVQIEQAISELLAKVFPKHVIKLDPKIDVDLEKTLTPFKASPELLMGPEDGYLSRISEQGSGARRTLLWTALRYLSESDVAAAASQRPHVLLLDEPEICLHPAAIREARKVLYDLPKSGNWQVMITTHSPVFIDLSQDNTTVVRVDRGVDNAVRSTTLFKPAKAKLDDDDKKNMKALNACDPDVNEFFFGSSIVIVEGDTEYTAFCLMQEINPEKYSNLHIIRARGKGIIATLMKVLNQFSTSYGVLHDSDTPMAGDTKNPAWGMNKTILLEKARAAEGRVRHVACLTDFEVALFGKIQKTDKPYNALLKLRENEELQSAVSKLLDSLISDTEPPANCKRWSSIEELEKYVAELA</sequence>
<dbReference type="PANTHER" id="PTHR43581:SF2">
    <property type="entry name" value="EXCINUCLEASE ATPASE SUBUNIT"/>
    <property type="match status" value="1"/>
</dbReference>
<dbReference type="Gene3D" id="3.40.50.300">
    <property type="entry name" value="P-loop containing nucleotide triphosphate hydrolases"/>
    <property type="match status" value="1"/>
</dbReference>
<dbReference type="CDD" id="cd01026">
    <property type="entry name" value="TOPRIM_OLD"/>
    <property type="match status" value="1"/>
</dbReference>
<protein>
    <submittedName>
        <fullName evidence="3">AAA family ATPase</fullName>
    </submittedName>
</protein>
<dbReference type="SUPFAM" id="SSF52540">
    <property type="entry name" value="P-loop containing nucleoside triphosphate hydrolases"/>
    <property type="match status" value="1"/>
</dbReference>
<dbReference type="InterPro" id="IPR034139">
    <property type="entry name" value="TOPRIM_OLD"/>
</dbReference>
<evidence type="ECO:0000259" key="1">
    <source>
        <dbReference type="Pfam" id="PF13175"/>
    </source>
</evidence>
<dbReference type="InterPro" id="IPR051396">
    <property type="entry name" value="Bact_Antivir_Def_Nuclease"/>
</dbReference>
<feature type="domain" description="Endonuclease GajA/Old nuclease/RecF-like AAA" evidence="1">
    <location>
        <begin position="9"/>
        <end position="194"/>
    </location>
</feature>
<evidence type="ECO:0000313" key="3">
    <source>
        <dbReference type="EMBL" id="MDR9838017.1"/>
    </source>
</evidence>
<dbReference type="Pfam" id="PF13175">
    <property type="entry name" value="AAA_15"/>
    <property type="match status" value="1"/>
</dbReference>